<name>A0A7S2ALK3_9CHLO</name>
<evidence type="ECO:0000256" key="3">
    <source>
        <dbReference type="ARBA" id="ARBA00023284"/>
    </source>
</evidence>
<evidence type="ECO:0000256" key="2">
    <source>
        <dbReference type="ARBA" id="ARBA00022490"/>
    </source>
</evidence>
<evidence type="ECO:0000256" key="7">
    <source>
        <dbReference type="ARBA" id="ARBA00032129"/>
    </source>
</evidence>
<dbReference type="AlphaFoldDB" id="A0A7S2ALK3"/>
<reference evidence="8" key="1">
    <citation type="submission" date="2021-01" db="EMBL/GenBank/DDBJ databases">
        <authorList>
            <person name="Corre E."/>
            <person name="Pelletier E."/>
            <person name="Niang G."/>
            <person name="Scheremetjew M."/>
            <person name="Finn R."/>
            <person name="Kale V."/>
            <person name="Holt S."/>
            <person name="Cochrane G."/>
            <person name="Meng A."/>
            <person name="Brown T."/>
            <person name="Cohen L."/>
        </authorList>
    </citation>
    <scope>NUCLEOTIDE SEQUENCE</scope>
    <source>
        <strain evidence="8">RCC733</strain>
    </source>
</reference>
<proteinExistence type="inferred from homology"/>
<evidence type="ECO:0000256" key="4">
    <source>
        <dbReference type="ARBA" id="ARBA00023787"/>
    </source>
</evidence>
<dbReference type="PANTHER" id="PTHR28630:SF31">
    <property type="entry name" value="PEROXIREDOXIN-LIKE 2A"/>
    <property type="match status" value="1"/>
</dbReference>
<evidence type="ECO:0000256" key="6">
    <source>
        <dbReference type="ARBA" id="ARBA00032058"/>
    </source>
</evidence>
<comment type="subcellular location">
    <subcellularLocation>
        <location evidence="1">Cytoplasm</location>
    </subcellularLocation>
</comment>
<dbReference type="EMBL" id="HBGR01003029">
    <property type="protein sequence ID" value="CAD9371418.1"/>
    <property type="molecule type" value="Transcribed_RNA"/>
</dbReference>
<dbReference type="PANTHER" id="PTHR28630">
    <property type="match status" value="1"/>
</dbReference>
<comment type="similarity">
    <text evidence="4">Belongs to the peroxiredoxin-like PRXL2 family. PRXL2A subfamily.</text>
</comment>
<gene>
    <name evidence="8" type="ORF">PPRO1471_LOCUS2014</name>
</gene>
<evidence type="ECO:0000256" key="5">
    <source>
        <dbReference type="ARBA" id="ARBA00023849"/>
    </source>
</evidence>
<dbReference type="GO" id="GO:0005737">
    <property type="term" value="C:cytoplasm"/>
    <property type="evidence" value="ECO:0007669"/>
    <property type="project" value="UniProtKB-SubCell"/>
</dbReference>
<protein>
    <recommendedName>
        <fullName evidence="5">Peroxiredoxin-like 2A</fullName>
    </recommendedName>
    <alternativeName>
        <fullName evidence="7">Peroxiredoxin-like 2 activated in M-CSF stimulated monocytes</fullName>
    </alternativeName>
    <alternativeName>
        <fullName evidence="6">Redox-regulatory protein FAM213A</fullName>
    </alternativeName>
</protein>
<dbReference type="InterPro" id="IPR032801">
    <property type="entry name" value="PXL2A/B/C"/>
</dbReference>
<evidence type="ECO:0000313" key="8">
    <source>
        <dbReference type="EMBL" id="CAD9371418.1"/>
    </source>
</evidence>
<accession>A0A7S2ALK3</accession>
<organism evidence="8">
    <name type="scientific">Pycnococcus provasolii</name>
    <dbReference type="NCBI Taxonomy" id="41880"/>
    <lineage>
        <taxon>Eukaryota</taxon>
        <taxon>Viridiplantae</taxon>
        <taxon>Chlorophyta</taxon>
        <taxon>Pseudoscourfieldiophyceae</taxon>
        <taxon>Pseudoscourfieldiales</taxon>
        <taxon>Pycnococcaceae</taxon>
        <taxon>Pycnococcus</taxon>
    </lineage>
</organism>
<sequence length="164" mass="18249">MCRAEAYRLSVERREEVLQAGACRIVAMLTDHVEKPAGAFVRTAWGEANKADVYHDVEARFFKALGKDGEVRRGTLMQLFNPFGMALKNNSRDQKYIGERGIESNLEGEKGLGDGFTFGGVLVLAPEKSESAEPRVLFRHEEKTFGDHASVDDIIAALKKYKPT</sequence>
<evidence type="ECO:0000256" key="1">
    <source>
        <dbReference type="ARBA" id="ARBA00004496"/>
    </source>
</evidence>
<keyword evidence="2" id="KW-0963">Cytoplasm</keyword>
<keyword evidence="3" id="KW-0676">Redox-active center</keyword>